<accession>A0A2Z2Q367</accession>
<proteinExistence type="predicted"/>
<organism evidence="1">
    <name type="scientific">Agrobacterium tumefaciens</name>
    <dbReference type="NCBI Taxonomy" id="358"/>
    <lineage>
        <taxon>Bacteria</taxon>
        <taxon>Pseudomonadati</taxon>
        <taxon>Pseudomonadota</taxon>
        <taxon>Alphaproteobacteria</taxon>
        <taxon>Hyphomicrobiales</taxon>
        <taxon>Rhizobiaceae</taxon>
        <taxon>Rhizobium/Agrobacterium group</taxon>
        <taxon>Agrobacterium</taxon>
        <taxon>Agrobacterium tumefaciens complex</taxon>
    </lineage>
</organism>
<geneLocation type="plasmid" evidence="3">
    <name>patcfbp7129c</name>
</geneLocation>
<dbReference type="AlphaFoldDB" id="A0A2Z2Q367"/>
<geneLocation type="plasmid" evidence="2">
    <name>pAtCFBP7129c</name>
</geneLocation>
<protein>
    <submittedName>
        <fullName evidence="1">Uncharacterized protein</fullName>
    </submittedName>
</protein>
<sequence length="102" mass="11447">MVRPSSVIVPVKHGSGSRRVGMKMIVETKQRIEKPGITAGFVEMHRLPCFADTTDEHRRLFIGLVGTLHRYISSRIFEESRPGFEGLQVDLSETIVMIVAPI</sequence>
<name>A0A2Z2Q367_AGRTU</name>
<dbReference type="EMBL" id="CP039926">
    <property type="protein sequence ID" value="QCL98405.1"/>
    <property type="molecule type" value="Genomic_DNA"/>
</dbReference>
<dbReference type="Proteomes" id="UP000298649">
    <property type="component" value="Plasmid pAtCFBP7129c"/>
</dbReference>
<reference evidence="1" key="1">
    <citation type="submission" date="2016-10" db="EMBL/GenBank/DDBJ databases">
        <title>Agrobacterium Ti plasmids: Classification based on T-DNA and Vir regions organization.</title>
        <authorList>
            <person name="Nabi N."/>
            <person name="Vial L."/>
            <person name="Ben Hafsa A."/>
            <person name="Chapulliot D."/>
            <person name="Berard A."/>
            <person name="Chauveau A."/>
            <person name="Le Paslier M.-C."/>
            <person name="Harzallah Skhiri F."/>
            <person name="Brunel D."/>
            <person name="Nesme X."/>
            <person name="Chaouachi M."/>
        </authorList>
    </citation>
    <scope>NUCLEOTIDE SEQUENCE</scope>
    <source>
        <strain evidence="1">Tun147</strain>
        <plasmid evidence="1">pTi_Tun147</plasmid>
    </source>
</reference>
<dbReference type="EMBL" id="KY000067">
    <property type="protein sequence ID" value="ASK48222.1"/>
    <property type="molecule type" value="Genomic_DNA"/>
</dbReference>
<evidence type="ECO:0000313" key="3">
    <source>
        <dbReference type="Proteomes" id="UP000298649"/>
    </source>
</evidence>
<gene>
    <name evidence="2" type="ORF">CFBP7129_29940</name>
</gene>
<keyword evidence="1" id="KW-0614">Plasmid</keyword>
<evidence type="ECO:0000313" key="1">
    <source>
        <dbReference type="EMBL" id="ASK48222.1"/>
    </source>
</evidence>
<reference evidence="2 3" key="2">
    <citation type="submission" date="2019-04" db="EMBL/GenBank/DDBJ databases">
        <title>Complete genome sequence of Agrobacterium tumefaciens CFBP7129.</title>
        <authorList>
            <person name="Haryono M."/>
            <person name="Lin Y.-C."/>
            <person name="Lai E.-M."/>
            <person name="Kuo C.-H."/>
        </authorList>
    </citation>
    <scope>NUCLEOTIDE SEQUENCE [LARGE SCALE GENOMIC DNA]</scope>
    <source>
        <strain evidence="2 3">CFBP7129</strain>
        <plasmid evidence="2">pAtCFBP7129c</plasmid>
        <plasmid evidence="3">patcfbp7129c</plasmid>
    </source>
</reference>
<geneLocation type="plasmid" evidence="1">
    <name>pTi_Tun147</name>
</geneLocation>
<dbReference type="RefSeq" id="WP_080868260.1">
    <property type="nucleotide sequence ID" value="NZ_CP033033.1"/>
</dbReference>
<evidence type="ECO:0000313" key="2">
    <source>
        <dbReference type="EMBL" id="QCL98405.1"/>
    </source>
</evidence>